<keyword evidence="2" id="KW-0732">Signal</keyword>
<dbReference type="Proteomes" id="UP001605036">
    <property type="component" value="Unassembled WGS sequence"/>
</dbReference>
<evidence type="ECO:0000256" key="1">
    <source>
        <dbReference type="SAM" id="MobiDB-lite"/>
    </source>
</evidence>
<reference evidence="3 4" key="1">
    <citation type="submission" date="2024-09" db="EMBL/GenBank/DDBJ databases">
        <title>Chromosome-scale assembly of Riccia fluitans.</title>
        <authorList>
            <person name="Paukszto L."/>
            <person name="Sawicki J."/>
            <person name="Karawczyk K."/>
            <person name="Piernik-Szablinska J."/>
            <person name="Szczecinska M."/>
            <person name="Mazdziarz M."/>
        </authorList>
    </citation>
    <scope>NUCLEOTIDE SEQUENCE [LARGE SCALE GENOMIC DNA]</scope>
    <source>
        <strain evidence="3">Rf_01</strain>
        <tissue evidence="3">Aerial parts of the thallus</tissue>
    </source>
</reference>
<feature type="signal peptide" evidence="2">
    <location>
        <begin position="1"/>
        <end position="17"/>
    </location>
</feature>
<organism evidence="3 4">
    <name type="scientific">Riccia fluitans</name>
    <dbReference type="NCBI Taxonomy" id="41844"/>
    <lineage>
        <taxon>Eukaryota</taxon>
        <taxon>Viridiplantae</taxon>
        <taxon>Streptophyta</taxon>
        <taxon>Embryophyta</taxon>
        <taxon>Marchantiophyta</taxon>
        <taxon>Marchantiopsida</taxon>
        <taxon>Marchantiidae</taxon>
        <taxon>Marchantiales</taxon>
        <taxon>Ricciaceae</taxon>
        <taxon>Riccia</taxon>
    </lineage>
</organism>
<protein>
    <submittedName>
        <fullName evidence="3">Uncharacterized protein</fullName>
    </submittedName>
</protein>
<dbReference type="AlphaFoldDB" id="A0ABD1ZF70"/>
<sequence>MQVIVLLLCAVHAAVVGHLPCQLVQDVSYILHKGSAEPAVVDELASPVMTSGTAPVSRATYTGDGGVSTLRHTPSL</sequence>
<feature type="chain" id="PRO_5044893817" evidence="2">
    <location>
        <begin position="18"/>
        <end position="76"/>
    </location>
</feature>
<evidence type="ECO:0000256" key="2">
    <source>
        <dbReference type="SAM" id="SignalP"/>
    </source>
</evidence>
<keyword evidence="4" id="KW-1185">Reference proteome</keyword>
<comment type="caution">
    <text evidence="3">The sequence shown here is derived from an EMBL/GenBank/DDBJ whole genome shotgun (WGS) entry which is preliminary data.</text>
</comment>
<gene>
    <name evidence="3" type="ORF">R1flu_018215</name>
</gene>
<proteinExistence type="predicted"/>
<name>A0ABD1ZF70_9MARC</name>
<evidence type="ECO:0000313" key="3">
    <source>
        <dbReference type="EMBL" id="KAL2650087.1"/>
    </source>
</evidence>
<feature type="region of interest" description="Disordered" evidence="1">
    <location>
        <begin position="55"/>
        <end position="76"/>
    </location>
</feature>
<accession>A0ABD1ZF70</accession>
<dbReference type="EMBL" id="JBHFFA010000001">
    <property type="protein sequence ID" value="KAL2650087.1"/>
    <property type="molecule type" value="Genomic_DNA"/>
</dbReference>
<evidence type="ECO:0000313" key="4">
    <source>
        <dbReference type="Proteomes" id="UP001605036"/>
    </source>
</evidence>